<feature type="compositionally biased region" description="Basic residues" evidence="1">
    <location>
        <begin position="28"/>
        <end position="38"/>
    </location>
</feature>
<dbReference type="Proteomes" id="UP000009131">
    <property type="component" value="Unassembled WGS sequence"/>
</dbReference>
<dbReference type="OrthoDB" id="2409325at2759"/>
<feature type="compositionally biased region" description="Low complexity" evidence="1">
    <location>
        <begin position="39"/>
        <end position="56"/>
    </location>
</feature>
<gene>
    <name evidence="2" type="primary">Mo05000</name>
    <name evidence="2" type="ORF">E5Q_05000</name>
</gene>
<feature type="region of interest" description="Disordered" evidence="1">
    <location>
        <begin position="27"/>
        <end position="73"/>
    </location>
</feature>
<protein>
    <submittedName>
        <fullName evidence="2">Uncharacterized protein</fullName>
    </submittedName>
</protein>
<feature type="region of interest" description="Disordered" evidence="1">
    <location>
        <begin position="355"/>
        <end position="389"/>
    </location>
</feature>
<dbReference type="EMBL" id="BABT02000150">
    <property type="protein sequence ID" value="GAA98315.1"/>
    <property type="molecule type" value="Genomic_DNA"/>
</dbReference>
<name>G7E655_MIXOS</name>
<evidence type="ECO:0000313" key="3">
    <source>
        <dbReference type="Proteomes" id="UP000009131"/>
    </source>
</evidence>
<feature type="compositionally biased region" description="Low complexity" evidence="1">
    <location>
        <begin position="366"/>
        <end position="387"/>
    </location>
</feature>
<dbReference type="AlphaFoldDB" id="G7E655"/>
<feature type="region of interest" description="Disordered" evidence="1">
    <location>
        <begin position="406"/>
        <end position="530"/>
    </location>
</feature>
<dbReference type="eggNOG" id="ENOG502S59W">
    <property type="taxonomic scope" value="Eukaryota"/>
</dbReference>
<dbReference type="STRING" id="764103.G7E655"/>
<evidence type="ECO:0000256" key="1">
    <source>
        <dbReference type="SAM" id="MobiDB-lite"/>
    </source>
</evidence>
<dbReference type="HOGENOM" id="CLU_512968_0_0_1"/>
<comment type="caution">
    <text evidence="2">The sequence shown here is derived from an EMBL/GenBank/DDBJ whole genome shotgun (WGS) entry which is preliminary data.</text>
</comment>
<reference evidence="2 3" key="2">
    <citation type="journal article" date="2012" name="Open Biol.">
        <title>Characteristics of nucleosomes and linker DNA regions on the genome of the basidiomycete Mixia osmundae revealed by mono- and dinucleosome mapping.</title>
        <authorList>
            <person name="Nishida H."/>
            <person name="Kondo S."/>
            <person name="Matsumoto T."/>
            <person name="Suzuki Y."/>
            <person name="Yoshikawa H."/>
            <person name="Taylor T.D."/>
            <person name="Sugiyama J."/>
        </authorList>
    </citation>
    <scope>NUCLEOTIDE SEQUENCE [LARGE SCALE GENOMIC DNA]</scope>
    <source>
        <strain evidence="3">CBS 9802 / IAM 14324 / JCM 22182 / KY 12970</strain>
    </source>
</reference>
<evidence type="ECO:0000313" key="2">
    <source>
        <dbReference type="EMBL" id="GAA98315.1"/>
    </source>
</evidence>
<feature type="compositionally biased region" description="Low complexity" evidence="1">
    <location>
        <begin position="518"/>
        <end position="530"/>
    </location>
</feature>
<feature type="compositionally biased region" description="Basic and acidic residues" evidence="1">
    <location>
        <begin position="455"/>
        <end position="473"/>
    </location>
</feature>
<dbReference type="InParanoid" id="G7E655"/>
<organism evidence="2 3">
    <name type="scientific">Mixia osmundae (strain CBS 9802 / IAM 14324 / JCM 22182 / KY 12970)</name>
    <dbReference type="NCBI Taxonomy" id="764103"/>
    <lineage>
        <taxon>Eukaryota</taxon>
        <taxon>Fungi</taxon>
        <taxon>Dikarya</taxon>
        <taxon>Basidiomycota</taxon>
        <taxon>Pucciniomycotina</taxon>
        <taxon>Mixiomycetes</taxon>
        <taxon>Mixiales</taxon>
        <taxon>Mixiaceae</taxon>
        <taxon>Mixia</taxon>
    </lineage>
</organism>
<keyword evidence="3" id="KW-1185">Reference proteome</keyword>
<reference evidence="2 3" key="1">
    <citation type="journal article" date="2011" name="J. Gen. Appl. Microbiol.">
        <title>Draft genome sequencing of the enigmatic basidiomycete Mixia osmundae.</title>
        <authorList>
            <person name="Nishida H."/>
            <person name="Nagatsuka Y."/>
            <person name="Sugiyama J."/>
        </authorList>
    </citation>
    <scope>NUCLEOTIDE SEQUENCE [LARGE SCALE GENOMIC DNA]</scope>
    <source>
        <strain evidence="3">CBS 9802 / IAM 14324 / JCM 22182 / KY 12970</strain>
    </source>
</reference>
<proteinExistence type="predicted"/>
<accession>G7E655</accession>
<feature type="compositionally biased region" description="Low complexity" evidence="1">
    <location>
        <begin position="406"/>
        <end position="416"/>
    </location>
</feature>
<sequence length="530" mass="56501">MATPQASVTTERTRVIPGVPLELLQKSVAKKSRSRGKKASATDTALTDTAPAASDLPNNLVSGPNGLTLPGAPAVEEPQVKRPTLSQIINKRLKATSKKIQRISAYQSQDESTFNPEQRLAVASKPGLEAIVRELTELVKVAEIDEREVESLAERDTARVELLVQERVKTAVAQTKEDSRTTLLLLMQFLHMRELINNASYGQILPPNLARATNQQVAAVHFLYDALANGPLMGGHDDASERIEMLESRSQTEVAEGVTYAQLRTMIEDMTASPEEVEAGAGQAELDAVPEEPVANGMPAGGSILFMQASELEKASHHPASQFPPSQLQEQHVNGHYEEPVVEPQTDLHEPFEFVESGGPEEVGGQQAPVTQEAPAQPTAPAPATLPSFELGAEGKTNWADDVAEEAQQAQLAPPVTNGRGRGRGRGDFRGRGRGNPRAGLVYDAARQQNTKPARPTDAEEGWRSVGKPKEAPVEQSGGRGRGGRGRGDYRGRGNGEGRGRGSYSRGDGGRGGHSRVPSAAPAAAPASAV</sequence>
<feature type="compositionally biased region" description="Basic and acidic residues" evidence="1">
    <location>
        <begin position="486"/>
        <end position="500"/>
    </location>
</feature>